<dbReference type="EMBL" id="WITC01000061">
    <property type="protein sequence ID" value="MQX16295.1"/>
    <property type="molecule type" value="Genomic_DNA"/>
</dbReference>
<protein>
    <submittedName>
        <fullName evidence="1">DUF2735 domain-containing protein</fullName>
    </submittedName>
</protein>
<name>A0A6N7LHB6_SINTE</name>
<sequence>MAESLYRRSATIYPFPVKPFKRVENRREEKPGPGAQEVCAAAIDGCWYHEEAVRAEAEEHPGIPGKMN</sequence>
<reference evidence="1 2" key="1">
    <citation type="journal article" date="2013" name="Genome Biol.">
        <title>Comparative genomics of the core and accessory genomes of 48 Sinorhizobium strains comprising five genospecies.</title>
        <authorList>
            <person name="Sugawara M."/>
            <person name="Epstein B."/>
            <person name="Badgley B.D."/>
            <person name="Unno T."/>
            <person name="Xu L."/>
            <person name="Reese J."/>
            <person name="Gyaneshwar P."/>
            <person name="Denny R."/>
            <person name="Mudge J."/>
            <person name="Bharti A.K."/>
            <person name="Farmer A.D."/>
            <person name="May G.D."/>
            <person name="Woodward J.E."/>
            <person name="Medigue C."/>
            <person name="Vallenet D."/>
            <person name="Lajus A."/>
            <person name="Rouy Z."/>
            <person name="Martinez-Vaz B."/>
            <person name="Tiffin P."/>
            <person name="Young N.D."/>
            <person name="Sadowsky M.J."/>
        </authorList>
    </citation>
    <scope>NUCLEOTIDE SEQUENCE [LARGE SCALE GENOMIC DNA]</scope>
    <source>
        <strain evidence="1 2">USDA4894</strain>
    </source>
</reference>
<dbReference type="InterPro" id="IPR021232">
    <property type="entry name" value="DUF2735"/>
</dbReference>
<dbReference type="AlphaFoldDB" id="A0A6N7LHB6"/>
<dbReference type="Pfam" id="PF10931">
    <property type="entry name" value="DUF2735"/>
    <property type="match status" value="1"/>
</dbReference>
<evidence type="ECO:0000313" key="2">
    <source>
        <dbReference type="Proteomes" id="UP000439983"/>
    </source>
</evidence>
<comment type="caution">
    <text evidence="1">The sequence shown here is derived from an EMBL/GenBank/DDBJ whole genome shotgun (WGS) entry which is preliminary data.</text>
</comment>
<keyword evidence="2" id="KW-1185">Reference proteome</keyword>
<proteinExistence type="predicted"/>
<dbReference type="OrthoDB" id="8001436at2"/>
<gene>
    <name evidence="1" type="ORF">GHK62_16440</name>
</gene>
<accession>A0A6N7LHB6</accession>
<organism evidence="1 2">
    <name type="scientific">Sinorhizobium terangae</name>
    <dbReference type="NCBI Taxonomy" id="110322"/>
    <lineage>
        <taxon>Bacteria</taxon>
        <taxon>Pseudomonadati</taxon>
        <taxon>Pseudomonadota</taxon>
        <taxon>Alphaproteobacteria</taxon>
        <taxon>Hyphomicrobiales</taxon>
        <taxon>Rhizobiaceae</taxon>
        <taxon>Sinorhizobium/Ensifer group</taxon>
        <taxon>Sinorhizobium</taxon>
    </lineage>
</organism>
<dbReference type="Proteomes" id="UP000439983">
    <property type="component" value="Unassembled WGS sequence"/>
</dbReference>
<evidence type="ECO:0000313" key="1">
    <source>
        <dbReference type="EMBL" id="MQX16295.1"/>
    </source>
</evidence>